<proteinExistence type="predicted"/>
<comment type="caution">
    <text evidence="1">The sequence shown here is derived from an EMBL/GenBank/DDBJ whole genome shotgun (WGS) entry which is preliminary data.</text>
</comment>
<name>A5ZX11_9FIRM</name>
<organism evidence="1 2">
    <name type="scientific">Blautia obeum ATCC 29174</name>
    <dbReference type="NCBI Taxonomy" id="411459"/>
    <lineage>
        <taxon>Bacteria</taxon>
        <taxon>Bacillati</taxon>
        <taxon>Bacillota</taxon>
        <taxon>Clostridia</taxon>
        <taxon>Lachnospirales</taxon>
        <taxon>Lachnospiraceae</taxon>
        <taxon>Blautia</taxon>
    </lineage>
</organism>
<reference evidence="1 2" key="2">
    <citation type="submission" date="2007-04" db="EMBL/GenBank/DDBJ databases">
        <title>Draft genome sequence of Ruminococcus obeum (ATCC 29174).</title>
        <authorList>
            <person name="Sudarsanam P."/>
            <person name="Ley R."/>
            <person name="Guruge J."/>
            <person name="Turnbaugh P.J."/>
            <person name="Mahowald M."/>
            <person name="Liep D."/>
            <person name="Gordon J."/>
        </authorList>
    </citation>
    <scope>NUCLEOTIDE SEQUENCE [LARGE SCALE GENOMIC DNA]</scope>
    <source>
        <strain evidence="1 2">ATCC 29174</strain>
    </source>
</reference>
<gene>
    <name evidence="1" type="ORF">RUMOBE_03556</name>
</gene>
<evidence type="ECO:0000313" key="1">
    <source>
        <dbReference type="EMBL" id="EDM85892.1"/>
    </source>
</evidence>
<dbReference type="EMBL" id="AAVO02000022">
    <property type="protein sequence ID" value="EDM85892.1"/>
    <property type="molecule type" value="Genomic_DNA"/>
</dbReference>
<dbReference type="Proteomes" id="UP000006002">
    <property type="component" value="Unassembled WGS sequence"/>
</dbReference>
<dbReference type="HOGENOM" id="CLU_3213111_0_0_9"/>
<sequence length="44" mass="5094">MHYVLTKIFAKVSRKQELQLGNILTSKNIVDFLDKLNYTEGNPI</sequence>
<reference evidence="1 2" key="1">
    <citation type="submission" date="2007-03" db="EMBL/GenBank/DDBJ databases">
        <authorList>
            <person name="Fulton L."/>
            <person name="Clifton S."/>
            <person name="Fulton B."/>
            <person name="Xu J."/>
            <person name="Minx P."/>
            <person name="Pepin K.H."/>
            <person name="Johnson M."/>
            <person name="Thiruvilangam P."/>
            <person name="Bhonagiri V."/>
            <person name="Nash W.E."/>
            <person name="Mardis E.R."/>
            <person name="Wilson R.K."/>
        </authorList>
    </citation>
    <scope>NUCLEOTIDE SEQUENCE [LARGE SCALE GENOMIC DNA]</scope>
    <source>
        <strain evidence="1 2">ATCC 29174</strain>
    </source>
</reference>
<evidence type="ECO:0000313" key="2">
    <source>
        <dbReference type="Proteomes" id="UP000006002"/>
    </source>
</evidence>
<dbReference type="AlphaFoldDB" id="A5ZX11"/>
<accession>A5ZX11</accession>
<protein>
    <submittedName>
        <fullName evidence="1">Uncharacterized protein</fullName>
    </submittedName>
</protein>